<comment type="caution">
    <text evidence="1">The sequence shown here is derived from an EMBL/GenBank/DDBJ whole genome shotgun (WGS) entry which is preliminary data.</text>
</comment>
<name>A0ABW1KEB3_9ACTN</name>
<sequence>MQVHITHEFAVRMPEGSRLPTEDLHQEGERLMEALLDLENCNEDVGDVATSSDAARGAVVAELVVTAVDEAAAVEKATTVIRSAIHTIGGSTAGWDRPSEQGADYHPKAVQLERV</sequence>
<gene>
    <name evidence="1" type="ORF">ACFP2T_26725</name>
</gene>
<evidence type="ECO:0000313" key="2">
    <source>
        <dbReference type="Proteomes" id="UP001596203"/>
    </source>
</evidence>
<proteinExistence type="predicted"/>
<dbReference type="Proteomes" id="UP001596203">
    <property type="component" value="Unassembled WGS sequence"/>
</dbReference>
<keyword evidence="2" id="KW-1185">Reference proteome</keyword>
<dbReference type="EMBL" id="JBHSPR010000020">
    <property type="protein sequence ID" value="MFC6019790.1"/>
    <property type="molecule type" value="Genomic_DNA"/>
</dbReference>
<evidence type="ECO:0000313" key="1">
    <source>
        <dbReference type="EMBL" id="MFC6019790.1"/>
    </source>
</evidence>
<organism evidence="1 2">
    <name type="scientific">Plantactinospora solaniradicis</name>
    <dbReference type="NCBI Taxonomy" id="1723736"/>
    <lineage>
        <taxon>Bacteria</taxon>
        <taxon>Bacillati</taxon>
        <taxon>Actinomycetota</taxon>
        <taxon>Actinomycetes</taxon>
        <taxon>Micromonosporales</taxon>
        <taxon>Micromonosporaceae</taxon>
        <taxon>Plantactinospora</taxon>
    </lineage>
</organism>
<reference evidence="2" key="1">
    <citation type="journal article" date="2019" name="Int. J. Syst. Evol. Microbiol.">
        <title>The Global Catalogue of Microorganisms (GCM) 10K type strain sequencing project: providing services to taxonomists for standard genome sequencing and annotation.</title>
        <authorList>
            <consortium name="The Broad Institute Genomics Platform"/>
            <consortium name="The Broad Institute Genome Sequencing Center for Infectious Disease"/>
            <person name="Wu L."/>
            <person name="Ma J."/>
        </authorList>
    </citation>
    <scope>NUCLEOTIDE SEQUENCE [LARGE SCALE GENOMIC DNA]</scope>
    <source>
        <strain evidence="2">ZS-35-S2</strain>
    </source>
</reference>
<protein>
    <submittedName>
        <fullName evidence="1">Uncharacterized protein</fullName>
    </submittedName>
</protein>
<accession>A0ABW1KEB3</accession>